<feature type="chain" id="PRO_5045920984" evidence="1">
    <location>
        <begin position="21"/>
        <end position="243"/>
    </location>
</feature>
<dbReference type="Gene3D" id="3.30.110.170">
    <property type="entry name" value="Protein of unknown function (DUF541), domain 1"/>
    <property type="match status" value="1"/>
</dbReference>
<reference evidence="2 3" key="2">
    <citation type="submission" date="2021-08" db="EMBL/GenBank/DDBJ databases">
        <title>Rheinheimera aquimaris sp. nov., isolated from seawater of the East Sea in Korea.</title>
        <authorList>
            <person name="Kim K.H."/>
            <person name="Wenting R."/>
            <person name="Kim K.R."/>
            <person name="Jeon C.O."/>
        </authorList>
    </citation>
    <scope>NUCLEOTIDE SEQUENCE [LARGE SCALE GENOMIC DNA]</scope>
    <source>
        <strain evidence="2 3">MA-13</strain>
    </source>
</reference>
<proteinExistence type="predicted"/>
<reference evidence="2 3" key="1">
    <citation type="submission" date="2020-12" db="EMBL/GenBank/DDBJ databases">
        <authorList>
            <person name="Ruan W."/>
            <person name="Khan S.A."/>
            <person name="Jeon C.O."/>
        </authorList>
    </citation>
    <scope>NUCLEOTIDE SEQUENCE [LARGE SCALE GENOMIC DNA]</scope>
    <source>
        <strain evidence="2 3">MA-13</strain>
    </source>
</reference>
<dbReference type="InterPro" id="IPR052022">
    <property type="entry name" value="26kDa_periplasmic_antigen"/>
</dbReference>
<evidence type="ECO:0000313" key="2">
    <source>
        <dbReference type="EMBL" id="MBZ9610443.1"/>
    </source>
</evidence>
<accession>A0ABS7X4H5</accession>
<organism evidence="2 3">
    <name type="scientific">Rheinheimera maricola</name>
    <dbReference type="NCBI Taxonomy" id="2793282"/>
    <lineage>
        <taxon>Bacteria</taxon>
        <taxon>Pseudomonadati</taxon>
        <taxon>Pseudomonadota</taxon>
        <taxon>Gammaproteobacteria</taxon>
        <taxon>Chromatiales</taxon>
        <taxon>Chromatiaceae</taxon>
        <taxon>Rheinheimera</taxon>
    </lineage>
</organism>
<comment type="caution">
    <text evidence="2">The sequence shown here is derived from an EMBL/GenBank/DDBJ whole genome shotgun (WGS) entry which is preliminary data.</text>
</comment>
<dbReference type="PANTHER" id="PTHR34387">
    <property type="entry name" value="SLR1258 PROTEIN"/>
    <property type="match status" value="1"/>
</dbReference>
<dbReference type="EMBL" id="JAERPS020000001">
    <property type="protein sequence ID" value="MBZ9610443.1"/>
    <property type="molecule type" value="Genomic_DNA"/>
</dbReference>
<dbReference type="RefSeq" id="WP_205310024.1">
    <property type="nucleotide sequence ID" value="NZ_JAERPS020000001.1"/>
</dbReference>
<keyword evidence="1" id="KW-0732">Signal</keyword>
<gene>
    <name evidence="2" type="ORF">I4W93_002420</name>
</gene>
<feature type="signal peptide" evidence="1">
    <location>
        <begin position="1"/>
        <end position="20"/>
    </location>
</feature>
<sequence length="243" mass="26343">MKLTTVTTALLLSFSGITQASPLPDFPFITVTGEAKLEVAPDKARIQFVVRHTAAKADAATEGVYKQGRDLMQFLATQGVTEADIDAAQVNKDALYKDYNDRTITGYEASQPISVTLHQLTNYVAVMDYLFKQPQIFSIQGSFDSSQREQHELKLSQQAGADARRRANHLAGAQGVHVSSVFAISETTGWGSLAADFGFSGGAVSYGALRKSAEMADSSANLVLPRHITLQKSVQVIYKIKPQ</sequence>
<evidence type="ECO:0000313" key="3">
    <source>
        <dbReference type="Proteomes" id="UP000663814"/>
    </source>
</evidence>
<protein>
    <submittedName>
        <fullName evidence="2">SIMPL domain-containing protein</fullName>
    </submittedName>
</protein>
<dbReference type="PANTHER" id="PTHR34387:SF2">
    <property type="entry name" value="SLR1258 PROTEIN"/>
    <property type="match status" value="1"/>
</dbReference>
<name>A0ABS7X4H5_9GAMM</name>
<dbReference type="Gene3D" id="3.30.70.2970">
    <property type="entry name" value="Protein of unknown function (DUF541), domain 2"/>
    <property type="match status" value="1"/>
</dbReference>
<keyword evidence="3" id="KW-1185">Reference proteome</keyword>
<dbReference type="Pfam" id="PF04402">
    <property type="entry name" value="SIMPL"/>
    <property type="match status" value="1"/>
</dbReference>
<dbReference type="InterPro" id="IPR007497">
    <property type="entry name" value="SIMPL/DUF541"/>
</dbReference>
<evidence type="ECO:0000256" key="1">
    <source>
        <dbReference type="SAM" id="SignalP"/>
    </source>
</evidence>
<dbReference type="Proteomes" id="UP000663814">
    <property type="component" value="Unassembled WGS sequence"/>
</dbReference>